<proteinExistence type="predicted"/>
<feature type="transmembrane region" description="Helical" evidence="7">
    <location>
        <begin position="173"/>
        <end position="195"/>
    </location>
</feature>
<dbReference type="RefSeq" id="WP_345673761.1">
    <property type="nucleotide sequence ID" value="NZ_BAABHS010000002.1"/>
</dbReference>
<feature type="transmembrane region" description="Helical" evidence="7">
    <location>
        <begin position="258"/>
        <end position="279"/>
    </location>
</feature>
<keyword evidence="2" id="KW-1003">Cell membrane</keyword>
<accession>A0ABP9GNY5</accession>
<feature type="transmembrane region" description="Helical" evidence="7">
    <location>
        <begin position="442"/>
        <end position="460"/>
    </location>
</feature>
<reference evidence="9" key="1">
    <citation type="journal article" date="2019" name="Int. J. Syst. Evol. Microbiol.">
        <title>The Global Catalogue of Microorganisms (GCM) 10K type strain sequencing project: providing services to taxonomists for standard genome sequencing and annotation.</title>
        <authorList>
            <consortium name="The Broad Institute Genomics Platform"/>
            <consortium name="The Broad Institute Genome Sequencing Center for Infectious Disease"/>
            <person name="Wu L."/>
            <person name="Ma J."/>
        </authorList>
    </citation>
    <scope>NUCLEOTIDE SEQUENCE [LARGE SCALE GENOMIC DNA]</scope>
    <source>
        <strain evidence="9">JCM 17986</strain>
    </source>
</reference>
<dbReference type="PANTHER" id="PTHR43370:SF1">
    <property type="entry name" value="GUANOSINE ABC TRANSPORTER PERMEASE PROTEIN NUPQ"/>
    <property type="match status" value="1"/>
</dbReference>
<gene>
    <name evidence="8" type="ORF">GCM10023205_07270</name>
</gene>
<name>A0ABP9GNY5_9ACTN</name>
<sequence length="475" mass="48575">MTDDKRPGGPGQPETPGSSGNSGNSGHPDGPDKEGGAGVGTLITPEAEAPQTATGAAARTLERAALRRALVTGIGFIVVGLYALWAFGLGTDSGVDAVFGMNIANSSATEVSPLHVAARGTAIAMSIVCMASGVLRIVFDKSKLWRRVSAGLFVAAFVVAFLCWAVAGKSMSFAGALQNTMLAATPLILGALAGVIGERSGIVNIAIEGQFLFGAFGAALTASVTGSLTAGLFAGAAAGGLVGLLLAVFAVRYLVEQVVLGVVINLLVSGITGFLYTQLLQPNSDKYNNPGVFANHKIPGLGDIPVIGPVLFDVNVIVYLMYALVAVVHFGLFYTRWGLRARAVGEHPTAADTVGIKVNRTRYINVGLAGCIAGIGGAFLTIGTVGTFSKDMASGAGYIALAAVIFGRWRPMGAVAAALLFGFSKALATSLQPLHTPIPAEFLNMIPYIVTVFAVAGLVGKVRPPAAANKPYTKG</sequence>
<evidence type="ECO:0000256" key="3">
    <source>
        <dbReference type="ARBA" id="ARBA00022692"/>
    </source>
</evidence>
<evidence type="ECO:0000256" key="6">
    <source>
        <dbReference type="SAM" id="MobiDB-lite"/>
    </source>
</evidence>
<evidence type="ECO:0000256" key="7">
    <source>
        <dbReference type="SAM" id="Phobius"/>
    </source>
</evidence>
<evidence type="ECO:0000313" key="8">
    <source>
        <dbReference type="EMBL" id="GAA4949380.1"/>
    </source>
</evidence>
<feature type="compositionally biased region" description="Low complexity" evidence="6">
    <location>
        <begin position="17"/>
        <end position="26"/>
    </location>
</feature>
<dbReference type="CDD" id="cd06580">
    <property type="entry name" value="TM_PBP1_transp_TpRbsC_like"/>
    <property type="match status" value="1"/>
</dbReference>
<organism evidence="8 9">
    <name type="scientific">Yinghuangia aomiensis</name>
    <dbReference type="NCBI Taxonomy" id="676205"/>
    <lineage>
        <taxon>Bacteria</taxon>
        <taxon>Bacillati</taxon>
        <taxon>Actinomycetota</taxon>
        <taxon>Actinomycetes</taxon>
        <taxon>Kitasatosporales</taxon>
        <taxon>Streptomycetaceae</taxon>
        <taxon>Yinghuangia</taxon>
    </lineage>
</organism>
<comment type="caution">
    <text evidence="8">The sequence shown here is derived from an EMBL/GenBank/DDBJ whole genome shotgun (WGS) entry which is preliminary data.</text>
</comment>
<dbReference type="Pfam" id="PF02653">
    <property type="entry name" value="BPD_transp_2"/>
    <property type="match status" value="1"/>
</dbReference>
<dbReference type="InterPro" id="IPR001851">
    <property type="entry name" value="ABC_transp_permease"/>
</dbReference>
<evidence type="ECO:0000256" key="2">
    <source>
        <dbReference type="ARBA" id="ARBA00022475"/>
    </source>
</evidence>
<feature type="transmembrane region" description="Helical" evidence="7">
    <location>
        <begin position="69"/>
        <end position="88"/>
    </location>
</feature>
<comment type="subcellular location">
    <subcellularLocation>
        <location evidence="1">Cell membrane</location>
        <topology evidence="1">Multi-pass membrane protein</topology>
    </subcellularLocation>
</comment>
<feature type="transmembrane region" description="Helical" evidence="7">
    <location>
        <begin position="316"/>
        <end position="334"/>
    </location>
</feature>
<keyword evidence="9" id="KW-1185">Reference proteome</keyword>
<evidence type="ECO:0000256" key="1">
    <source>
        <dbReference type="ARBA" id="ARBA00004651"/>
    </source>
</evidence>
<protein>
    <submittedName>
        <fullName evidence="8">ABC transporter permease</fullName>
    </submittedName>
</protein>
<feature type="transmembrane region" description="Helical" evidence="7">
    <location>
        <begin position="150"/>
        <end position="167"/>
    </location>
</feature>
<dbReference type="EMBL" id="BAABHS010000002">
    <property type="protein sequence ID" value="GAA4949380.1"/>
    <property type="molecule type" value="Genomic_DNA"/>
</dbReference>
<keyword evidence="3 7" id="KW-0812">Transmembrane</keyword>
<evidence type="ECO:0000256" key="5">
    <source>
        <dbReference type="ARBA" id="ARBA00023136"/>
    </source>
</evidence>
<feature type="transmembrane region" description="Helical" evidence="7">
    <location>
        <begin position="202"/>
        <end position="224"/>
    </location>
</feature>
<feature type="transmembrane region" description="Helical" evidence="7">
    <location>
        <begin position="363"/>
        <end position="386"/>
    </location>
</feature>
<dbReference type="PANTHER" id="PTHR43370">
    <property type="entry name" value="SUGAR ABC TRANSPORTER INTEGRAL MEMBRANE PROTEIN-RELATED"/>
    <property type="match status" value="1"/>
</dbReference>
<feature type="region of interest" description="Disordered" evidence="6">
    <location>
        <begin position="1"/>
        <end position="41"/>
    </location>
</feature>
<evidence type="ECO:0000313" key="9">
    <source>
        <dbReference type="Proteomes" id="UP001500466"/>
    </source>
</evidence>
<feature type="transmembrane region" description="Helical" evidence="7">
    <location>
        <begin position="230"/>
        <end position="251"/>
    </location>
</feature>
<keyword evidence="5 7" id="KW-0472">Membrane</keyword>
<feature type="transmembrane region" description="Helical" evidence="7">
    <location>
        <begin position="116"/>
        <end position="138"/>
    </location>
</feature>
<evidence type="ECO:0000256" key="4">
    <source>
        <dbReference type="ARBA" id="ARBA00022989"/>
    </source>
</evidence>
<keyword evidence="4 7" id="KW-1133">Transmembrane helix</keyword>
<dbReference type="Proteomes" id="UP001500466">
    <property type="component" value="Unassembled WGS sequence"/>
</dbReference>